<sequence length="183" mass="19570">MPTTPPRHLTTSSTTNPLTTLTTLQTSWHTTKRSSPLLARLGMRGAEILALAVIMLIVPLMIQSLVLCFGQLYEVVGRRARSPYTGSSWGSVDIAMGLMVGWVGVLGWLGYRVDFEGGRVGGEKEGRSVSWGRVVGRIGIPLLLIVLMGHFAVMVLRRVVDPLPFVMGDVGIGPGGGGRGMVS</sequence>
<keyword evidence="3" id="KW-1185">Reference proteome</keyword>
<keyword evidence="1" id="KW-1133">Transmembrane helix</keyword>
<keyword evidence="1" id="KW-0812">Transmembrane</keyword>
<keyword evidence="1" id="KW-0472">Membrane</keyword>
<dbReference type="AlphaFoldDB" id="A0A6A7B2J4"/>
<feature type="transmembrane region" description="Helical" evidence="1">
    <location>
        <begin position="48"/>
        <end position="72"/>
    </location>
</feature>
<proteinExistence type="predicted"/>
<reference evidence="2" key="1">
    <citation type="submission" date="2020-01" db="EMBL/GenBank/DDBJ databases">
        <authorList>
            <consortium name="DOE Joint Genome Institute"/>
            <person name="Haridas S."/>
            <person name="Albert R."/>
            <person name="Binder M."/>
            <person name="Bloem J."/>
            <person name="Labutti K."/>
            <person name="Salamov A."/>
            <person name="Andreopoulos B."/>
            <person name="Baker S.E."/>
            <person name="Barry K."/>
            <person name="Bills G."/>
            <person name="Bluhm B.H."/>
            <person name="Cannon C."/>
            <person name="Castanera R."/>
            <person name="Culley D.E."/>
            <person name="Daum C."/>
            <person name="Ezra D."/>
            <person name="Gonzalez J.B."/>
            <person name="Henrissat B."/>
            <person name="Kuo A."/>
            <person name="Liang C."/>
            <person name="Lipzen A."/>
            <person name="Lutzoni F."/>
            <person name="Magnuson J."/>
            <person name="Mondo S."/>
            <person name="Nolan M."/>
            <person name="Ohm R."/>
            <person name="Pangilinan J."/>
            <person name="Park H.-J."/>
            <person name="Ramirez L."/>
            <person name="Alfaro M."/>
            <person name="Sun H."/>
            <person name="Tritt A."/>
            <person name="Yoshinaga Y."/>
            <person name="Zwiers L.-H."/>
            <person name="Turgeon B.G."/>
            <person name="Goodwin S.B."/>
            <person name="Spatafora J.W."/>
            <person name="Crous P.W."/>
            <person name="Grigoriev I.V."/>
        </authorList>
    </citation>
    <scope>NUCLEOTIDE SEQUENCE</scope>
    <source>
        <strain evidence="2">IPT5</strain>
    </source>
</reference>
<evidence type="ECO:0000313" key="3">
    <source>
        <dbReference type="Proteomes" id="UP000799423"/>
    </source>
</evidence>
<feature type="transmembrane region" description="Helical" evidence="1">
    <location>
        <begin position="134"/>
        <end position="156"/>
    </location>
</feature>
<evidence type="ECO:0000313" key="2">
    <source>
        <dbReference type="EMBL" id="KAF2849503.1"/>
    </source>
</evidence>
<dbReference type="OrthoDB" id="3792161at2759"/>
<dbReference type="EMBL" id="MU006311">
    <property type="protein sequence ID" value="KAF2849503.1"/>
    <property type="molecule type" value="Genomic_DNA"/>
</dbReference>
<accession>A0A6A7B2J4</accession>
<feature type="transmembrane region" description="Helical" evidence="1">
    <location>
        <begin position="92"/>
        <end position="113"/>
    </location>
</feature>
<organism evidence="2 3">
    <name type="scientific">Plenodomus tracheiphilus IPT5</name>
    <dbReference type="NCBI Taxonomy" id="1408161"/>
    <lineage>
        <taxon>Eukaryota</taxon>
        <taxon>Fungi</taxon>
        <taxon>Dikarya</taxon>
        <taxon>Ascomycota</taxon>
        <taxon>Pezizomycotina</taxon>
        <taxon>Dothideomycetes</taxon>
        <taxon>Pleosporomycetidae</taxon>
        <taxon>Pleosporales</taxon>
        <taxon>Pleosporineae</taxon>
        <taxon>Leptosphaeriaceae</taxon>
        <taxon>Plenodomus</taxon>
    </lineage>
</organism>
<name>A0A6A7B2J4_9PLEO</name>
<gene>
    <name evidence="2" type="ORF">T440DRAFT_480030</name>
</gene>
<evidence type="ECO:0000256" key="1">
    <source>
        <dbReference type="SAM" id="Phobius"/>
    </source>
</evidence>
<dbReference type="Proteomes" id="UP000799423">
    <property type="component" value="Unassembled WGS sequence"/>
</dbReference>
<protein>
    <submittedName>
        <fullName evidence="2">Uncharacterized protein</fullName>
    </submittedName>
</protein>